<accession>A0AAD1YKD4</accession>
<evidence type="ECO:0000256" key="4">
    <source>
        <dbReference type="ARBA" id="ARBA00013303"/>
    </source>
</evidence>
<evidence type="ECO:0000256" key="3">
    <source>
        <dbReference type="ARBA" id="ARBA00012756"/>
    </source>
</evidence>
<dbReference type="InterPro" id="IPR023232">
    <property type="entry name" value="Glyco_hydro_2_AS"/>
</dbReference>
<evidence type="ECO:0000313" key="10">
    <source>
        <dbReference type="EMBL" id="CAI3678195.1"/>
    </source>
</evidence>
<dbReference type="SUPFAM" id="SSF49785">
    <property type="entry name" value="Galactose-binding domain-like"/>
    <property type="match status" value="1"/>
</dbReference>
<dbReference type="PANTHER" id="PTHR46323">
    <property type="entry name" value="BETA-GALACTOSIDASE"/>
    <property type="match status" value="1"/>
</dbReference>
<dbReference type="AlphaFoldDB" id="A0AAD1YKD4"/>
<sequence length="1009" mass="118637">MLKNLYHENIASLHINMLPRRSYYIPFENCDEALKCKDRNNQIRFNSLNGNWSFRYFNSLDEVELEYKDELFNNINVPSVWQMEGYDYNQYTNVKYPIPFNPPFVPKDNPCGLYIKEFNLENFCDKRDYHLNFEGVDSCFYIWINDYFVGYSQISHSISEFDITKYLSSGINVIKVLVLKWCDGTYFEDQDKFRMSGIFRDVYILERANQRINDYSIKTNVDLVKNIGYIYIDILDTKNKPDIKYYLFNDNNDMILSGNIIDDKIMLKIEDVQLWNPEDPKLYTLLMETKAEVIKEKIGVRVINIEDKVLKINSIPVKLKGVNHHDSHPKKGYVMSREDMLLDLKLMKESNINSIRTAHYPKSPIFYELCDEYGFLVMSEADIETHGVVELYGLGYLENYNMIADDPIYEKVIIDRIESSIIPFKNRPSIFMWSLGNESGYGYNFEKGLKCARKLDPTRLLHYEGAYYADKNRKNDFTELDVISRMYPSIDEIQEYFDKGIDKPLILCEYAHAMGNGPGGLKEYDDLIQANEEFAGAYVWEWCDHSIYNGSNKDGKSIYAYGGDFGEYPNDGNFCVDGLVYPDRRKHIGLLEYQNINRPIRVIEIDTVNNKVKLKNMLDFRDVNDIVQITYKLFSDGDMICKKEIKLDTLKPKEEKWYDLSIQDLPKTIVTILFEYTVKLDILLYKKGFVLGYDQIIWPNNIEKLKSFKQLINIDEKEKFKINYIDNIENNIQITNGDFKYIYDKRIGMFTLIEKGNKKFINHPLNFTIWRPPTDNDRKIKNDWIEAGFDKLDVRVNEVTIEEDINSLAIISRLSLTPIYRQKVLDILVEWRIFSNGLINCRIKAYKKLDKPFLPRFGVEIKLDKSYEDLSYFGLGPYENYQDKHYSSYLGRFDSKVSEMHEDYIRPQENGSRSCCKELCIKNDNSKIYVLSENKDFSFNASHFSKEELTDKTHNYELEESNATFLIIDYKQSGIGSNSCGPVLEEKYQLNESEIDFSFYLKFSENNNN</sequence>
<dbReference type="Gene3D" id="3.20.20.80">
    <property type="entry name" value="Glycosidases"/>
    <property type="match status" value="1"/>
</dbReference>
<organism evidence="10 11">
    <name type="scientific">Clostridium neonatale</name>
    <dbReference type="NCBI Taxonomy" id="137838"/>
    <lineage>
        <taxon>Bacteria</taxon>
        <taxon>Bacillati</taxon>
        <taxon>Bacillota</taxon>
        <taxon>Clostridia</taxon>
        <taxon>Eubacteriales</taxon>
        <taxon>Clostridiaceae</taxon>
        <taxon>Clostridium</taxon>
    </lineage>
</organism>
<dbReference type="InterPro" id="IPR004199">
    <property type="entry name" value="B-gal_small/dom_5"/>
</dbReference>
<feature type="domain" description="Beta galactosidase small chain/" evidence="9">
    <location>
        <begin position="733"/>
        <end position="1002"/>
    </location>
</feature>
<keyword evidence="5 8" id="KW-0378">Hydrolase</keyword>
<dbReference type="Proteomes" id="UP001189143">
    <property type="component" value="Unassembled WGS sequence"/>
</dbReference>
<dbReference type="Gene3D" id="2.60.120.260">
    <property type="entry name" value="Galactose-binding domain-like"/>
    <property type="match status" value="1"/>
</dbReference>
<evidence type="ECO:0000313" key="11">
    <source>
        <dbReference type="Proteomes" id="UP001189143"/>
    </source>
</evidence>
<dbReference type="GO" id="GO:0030246">
    <property type="term" value="F:carbohydrate binding"/>
    <property type="evidence" value="ECO:0007669"/>
    <property type="project" value="InterPro"/>
</dbReference>
<dbReference type="InterPro" id="IPR011013">
    <property type="entry name" value="Gal_mutarotase_sf_dom"/>
</dbReference>
<dbReference type="PROSITE" id="PS00608">
    <property type="entry name" value="GLYCOSYL_HYDROL_F2_2"/>
    <property type="match status" value="1"/>
</dbReference>
<dbReference type="InterPro" id="IPR006103">
    <property type="entry name" value="Glyco_hydro_2_cat"/>
</dbReference>
<dbReference type="Pfam" id="PF02929">
    <property type="entry name" value="Bgal_small_N"/>
    <property type="match status" value="1"/>
</dbReference>
<dbReference type="EC" id="3.2.1.23" evidence="3 8"/>
<name>A0AAD1YKD4_9CLOT</name>
<dbReference type="PRINTS" id="PR00132">
    <property type="entry name" value="GLHYDRLASE2"/>
</dbReference>
<dbReference type="InterPro" id="IPR006104">
    <property type="entry name" value="Glyco_hydro_2_N"/>
</dbReference>
<comment type="catalytic activity">
    <reaction evidence="1 8">
        <text>Hydrolysis of terminal non-reducing beta-D-galactose residues in beta-D-galactosides.</text>
        <dbReference type="EC" id="3.2.1.23"/>
    </reaction>
</comment>
<dbReference type="Pfam" id="PF00703">
    <property type="entry name" value="Glyco_hydro_2"/>
    <property type="match status" value="1"/>
</dbReference>
<dbReference type="SMART" id="SM01038">
    <property type="entry name" value="Bgal_small_N"/>
    <property type="match status" value="1"/>
</dbReference>
<evidence type="ECO:0000259" key="9">
    <source>
        <dbReference type="SMART" id="SM01038"/>
    </source>
</evidence>
<dbReference type="InterPro" id="IPR017853">
    <property type="entry name" value="GH"/>
</dbReference>
<dbReference type="Pfam" id="PF02837">
    <property type="entry name" value="Glyco_hydro_2_N"/>
    <property type="match status" value="1"/>
</dbReference>
<dbReference type="Gene3D" id="2.70.98.10">
    <property type="match status" value="1"/>
</dbReference>
<dbReference type="InterPro" id="IPR013783">
    <property type="entry name" value="Ig-like_fold"/>
</dbReference>
<dbReference type="InterPro" id="IPR006101">
    <property type="entry name" value="Glyco_hydro_2"/>
</dbReference>
<dbReference type="SUPFAM" id="SSF49303">
    <property type="entry name" value="beta-Galactosidase/glucuronidase domain"/>
    <property type="match status" value="2"/>
</dbReference>
<dbReference type="GO" id="GO:0004565">
    <property type="term" value="F:beta-galactosidase activity"/>
    <property type="evidence" value="ECO:0007669"/>
    <property type="project" value="UniProtKB-EC"/>
</dbReference>
<dbReference type="InterPro" id="IPR006102">
    <property type="entry name" value="Ig-like_GH2"/>
</dbReference>
<dbReference type="RefSeq" id="WP_242975660.1">
    <property type="nucleotide sequence ID" value="NZ_CAMRXC010000261.1"/>
</dbReference>
<dbReference type="GO" id="GO:0005990">
    <property type="term" value="P:lactose catabolic process"/>
    <property type="evidence" value="ECO:0007669"/>
    <property type="project" value="TreeGrafter"/>
</dbReference>
<dbReference type="InterPro" id="IPR036156">
    <property type="entry name" value="Beta-gal/glucu_dom_sf"/>
</dbReference>
<evidence type="ECO:0000256" key="6">
    <source>
        <dbReference type="ARBA" id="ARBA00023295"/>
    </source>
</evidence>
<evidence type="ECO:0000256" key="1">
    <source>
        <dbReference type="ARBA" id="ARBA00001412"/>
    </source>
</evidence>
<dbReference type="InterPro" id="IPR050347">
    <property type="entry name" value="Bact_Beta-galactosidase"/>
</dbReference>
<dbReference type="PANTHER" id="PTHR46323:SF2">
    <property type="entry name" value="BETA-GALACTOSIDASE"/>
    <property type="match status" value="1"/>
</dbReference>
<dbReference type="Pfam" id="PF02836">
    <property type="entry name" value="Glyco_hydro_2_C"/>
    <property type="match status" value="1"/>
</dbReference>
<evidence type="ECO:0000256" key="7">
    <source>
        <dbReference type="ARBA" id="ARBA00032230"/>
    </source>
</evidence>
<dbReference type="SUPFAM" id="SSF51445">
    <property type="entry name" value="(Trans)glycosidases"/>
    <property type="match status" value="1"/>
</dbReference>
<dbReference type="PROSITE" id="PS00719">
    <property type="entry name" value="GLYCOSYL_HYDROL_F2_1"/>
    <property type="match status" value="1"/>
</dbReference>
<proteinExistence type="inferred from homology"/>
<dbReference type="EMBL" id="CAMTCP010000273">
    <property type="protein sequence ID" value="CAI3678195.1"/>
    <property type="molecule type" value="Genomic_DNA"/>
</dbReference>
<dbReference type="GO" id="GO:0009341">
    <property type="term" value="C:beta-galactosidase complex"/>
    <property type="evidence" value="ECO:0007669"/>
    <property type="project" value="InterPro"/>
</dbReference>
<protein>
    <recommendedName>
        <fullName evidence="4 8">Beta-galactosidase</fullName>
        <ecNumber evidence="3 8">3.2.1.23</ecNumber>
    </recommendedName>
    <alternativeName>
        <fullName evidence="7 8">Lactase</fullName>
    </alternativeName>
</protein>
<evidence type="ECO:0000256" key="5">
    <source>
        <dbReference type="ARBA" id="ARBA00022801"/>
    </source>
</evidence>
<reference evidence="10" key="1">
    <citation type="submission" date="2022-10" db="EMBL/GenBank/DDBJ databases">
        <authorList>
            <person name="Aires J."/>
            <person name="Mesa V."/>
        </authorList>
    </citation>
    <scope>NUCLEOTIDE SEQUENCE</scope>
    <source>
        <strain evidence="10">Clostridium neonatale JD116</strain>
    </source>
</reference>
<comment type="caution">
    <text evidence="10">The sequence shown here is derived from an EMBL/GenBank/DDBJ whole genome shotgun (WGS) entry which is preliminary data.</text>
</comment>
<dbReference type="Gene3D" id="2.60.40.10">
    <property type="entry name" value="Immunoglobulins"/>
    <property type="match status" value="2"/>
</dbReference>
<dbReference type="InterPro" id="IPR014718">
    <property type="entry name" value="GH-type_carb-bd"/>
</dbReference>
<comment type="similarity">
    <text evidence="2 8">Belongs to the glycosyl hydrolase 2 family.</text>
</comment>
<dbReference type="InterPro" id="IPR023230">
    <property type="entry name" value="Glyco_hydro_2_CS"/>
</dbReference>
<keyword evidence="6 8" id="KW-0326">Glycosidase</keyword>
<gene>
    <name evidence="10" type="primary">lacZ</name>
    <name evidence="10" type="ORF">CNEO2_720012</name>
</gene>
<dbReference type="InterPro" id="IPR008979">
    <property type="entry name" value="Galactose-bd-like_sf"/>
</dbReference>
<evidence type="ECO:0000256" key="8">
    <source>
        <dbReference type="RuleBase" id="RU361154"/>
    </source>
</evidence>
<dbReference type="SUPFAM" id="SSF74650">
    <property type="entry name" value="Galactose mutarotase-like"/>
    <property type="match status" value="1"/>
</dbReference>
<evidence type="ECO:0000256" key="2">
    <source>
        <dbReference type="ARBA" id="ARBA00007401"/>
    </source>
</evidence>